<dbReference type="GO" id="GO:0031593">
    <property type="term" value="F:polyubiquitin modification-dependent protein binding"/>
    <property type="evidence" value="ECO:0007669"/>
    <property type="project" value="TreeGrafter"/>
</dbReference>
<keyword evidence="3" id="KW-1185">Reference proteome</keyword>
<dbReference type="EMBL" id="KZ308192">
    <property type="protein sequence ID" value="KAG8224326.1"/>
    <property type="molecule type" value="Genomic_DNA"/>
</dbReference>
<feature type="region of interest" description="Disordered" evidence="1">
    <location>
        <begin position="354"/>
        <end position="461"/>
    </location>
</feature>
<sequence length="461" mass="50538">MAANVCVSTSGPVLSFLLYENVNSATNQEGFLLGEIVNKETNTISDFQINGKETATLISVHSIMPLPSKFSFYNHVGKVNAKKLKEILKEKAKEVVGWFRFRRNTSLTLHLSDKAIHRQLSEILLPRESRYFYVMCILSSSKSSNESTHRFNHAFYTQTYSDFEPIPLNVDNLGDTSISGYKLVSNTACSSDSFQNIISSLKLNRDHFSESKLVLNMQILLKKHLQKLVHDLSISESRVSTLQKEVNLLKSQLKSGKVSNELLLPQLLSMPVKNLSEPISVKTDELLSENEKPVTVGEGAPRESEQTDGSEDDVTIGEAIVEDLAKESNSSSSPVPAKTASDPFDFVTELKNEMAPATPPIATSTTPSGTRKHVVTDSPKGSGGVTGAKRKQSSRVSPSSPSMGSHTSGGDGAQGKGHINRYQRSSPQRSVRKVSNPENQRQLKTRQSASIRAGNNNSQDN</sequence>
<feature type="region of interest" description="Disordered" evidence="1">
    <location>
        <begin position="283"/>
        <end position="314"/>
    </location>
</feature>
<feature type="compositionally biased region" description="Low complexity" evidence="1">
    <location>
        <begin position="394"/>
        <end position="406"/>
    </location>
</feature>
<dbReference type="PRINTS" id="PR02051">
    <property type="entry name" value="PROTEINF175"/>
</dbReference>
<dbReference type="AlphaFoldDB" id="A0A8K0JX73"/>
<gene>
    <name evidence="2" type="ORF">J437_LFUL004282</name>
</gene>
<dbReference type="SMR" id="A0A8K0JX73"/>
<reference evidence="2" key="1">
    <citation type="submission" date="2013-04" db="EMBL/GenBank/DDBJ databases">
        <authorList>
            <person name="Qu J."/>
            <person name="Murali S.C."/>
            <person name="Bandaranaike D."/>
            <person name="Bellair M."/>
            <person name="Blankenburg K."/>
            <person name="Chao H."/>
            <person name="Dinh H."/>
            <person name="Doddapaneni H."/>
            <person name="Downs B."/>
            <person name="Dugan-Rocha S."/>
            <person name="Elkadiri S."/>
            <person name="Gnanaolivu R.D."/>
            <person name="Hernandez B."/>
            <person name="Javaid M."/>
            <person name="Jayaseelan J.C."/>
            <person name="Lee S."/>
            <person name="Li M."/>
            <person name="Ming W."/>
            <person name="Munidasa M."/>
            <person name="Muniz J."/>
            <person name="Nguyen L."/>
            <person name="Ongeri F."/>
            <person name="Osuji N."/>
            <person name="Pu L.-L."/>
            <person name="Puazo M."/>
            <person name="Qu C."/>
            <person name="Quiroz J."/>
            <person name="Raj R."/>
            <person name="Weissenberger G."/>
            <person name="Xin Y."/>
            <person name="Zou X."/>
            <person name="Han Y."/>
            <person name="Richards S."/>
            <person name="Worley K."/>
            <person name="Muzny D."/>
            <person name="Gibbs R."/>
        </authorList>
    </citation>
    <scope>NUCLEOTIDE SEQUENCE</scope>
    <source>
        <strain evidence="2">Sampled in the wild</strain>
    </source>
</reference>
<comment type="caution">
    <text evidence="2">The sequence shown here is derived from an EMBL/GenBank/DDBJ whole genome shotgun (WGS) entry which is preliminary data.</text>
</comment>
<name>A0A8K0JX73_LADFU</name>
<dbReference type="Proteomes" id="UP000792457">
    <property type="component" value="Unassembled WGS sequence"/>
</dbReference>
<dbReference type="PANTHER" id="PTHR31728">
    <property type="entry name" value="ABRAXAS FAMILY MEMBER"/>
    <property type="match status" value="1"/>
</dbReference>
<organism evidence="2 3">
    <name type="scientific">Ladona fulva</name>
    <name type="common">Scarce chaser dragonfly</name>
    <name type="synonym">Libellula fulva</name>
    <dbReference type="NCBI Taxonomy" id="123851"/>
    <lineage>
        <taxon>Eukaryota</taxon>
        <taxon>Metazoa</taxon>
        <taxon>Ecdysozoa</taxon>
        <taxon>Arthropoda</taxon>
        <taxon>Hexapoda</taxon>
        <taxon>Insecta</taxon>
        <taxon>Pterygota</taxon>
        <taxon>Palaeoptera</taxon>
        <taxon>Odonata</taxon>
        <taxon>Epiprocta</taxon>
        <taxon>Anisoptera</taxon>
        <taxon>Libelluloidea</taxon>
        <taxon>Libellulidae</taxon>
        <taxon>Ladona</taxon>
    </lineage>
</organism>
<accession>A0A8K0JX73</accession>
<reference evidence="2" key="2">
    <citation type="submission" date="2017-10" db="EMBL/GenBank/DDBJ databases">
        <title>Ladona fulva Genome sequencing and assembly.</title>
        <authorList>
            <person name="Murali S."/>
            <person name="Richards S."/>
            <person name="Bandaranaike D."/>
            <person name="Bellair M."/>
            <person name="Blankenburg K."/>
            <person name="Chao H."/>
            <person name="Dinh H."/>
            <person name="Doddapaneni H."/>
            <person name="Dugan-Rocha S."/>
            <person name="Elkadiri S."/>
            <person name="Gnanaolivu R."/>
            <person name="Hernandez B."/>
            <person name="Skinner E."/>
            <person name="Javaid M."/>
            <person name="Lee S."/>
            <person name="Li M."/>
            <person name="Ming W."/>
            <person name="Munidasa M."/>
            <person name="Muniz J."/>
            <person name="Nguyen L."/>
            <person name="Hughes D."/>
            <person name="Osuji N."/>
            <person name="Pu L.-L."/>
            <person name="Puazo M."/>
            <person name="Qu C."/>
            <person name="Quiroz J."/>
            <person name="Raj R."/>
            <person name="Weissenberger G."/>
            <person name="Xin Y."/>
            <person name="Zou X."/>
            <person name="Han Y."/>
            <person name="Worley K."/>
            <person name="Muzny D."/>
            <person name="Gibbs R."/>
        </authorList>
    </citation>
    <scope>NUCLEOTIDE SEQUENCE</scope>
    <source>
        <strain evidence="2">Sampled in the wild</strain>
    </source>
</reference>
<evidence type="ECO:0008006" key="4">
    <source>
        <dbReference type="Google" id="ProtNLM"/>
    </source>
</evidence>
<evidence type="ECO:0000313" key="3">
    <source>
        <dbReference type="Proteomes" id="UP000792457"/>
    </source>
</evidence>
<dbReference type="OrthoDB" id="6358435at2759"/>
<dbReference type="PRINTS" id="PR02053">
    <property type="entry name" value="BRISCABRO1"/>
</dbReference>
<dbReference type="GO" id="GO:0090307">
    <property type="term" value="P:mitotic spindle assembly"/>
    <property type="evidence" value="ECO:0007669"/>
    <property type="project" value="TreeGrafter"/>
</dbReference>
<dbReference type="GO" id="GO:0008608">
    <property type="term" value="P:attachment of spindle microtubules to kinetochore"/>
    <property type="evidence" value="ECO:0007669"/>
    <property type="project" value="TreeGrafter"/>
</dbReference>
<dbReference type="InterPro" id="IPR023240">
    <property type="entry name" value="BRISC_Abraxas2"/>
</dbReference>
<evidence type="ECO:0000313" key="2">
    <source>
        <dbReference type="EMBL" id="KAG8224326.1"/>
    </source>
</evidence>
<evidence type="ECO:0000256" key="1">
    <source>
        <dbReference type="SAM" id="MobiDB-lite"/>
    </source>
</evidence>
<protein>
    <recommendedName>
        <fullName evidence="4">BRISC complex subunit FAM175B</fullName>
    </recommendedName>
</protein>
<feature type="compositionally biased region" description="Basic and acidic residues" evidence="1">
    <location>
        <begin position="283"/>
        <end position="292"/>
    </location>
</feature>
<feature type="compositionally biased region" description="Polar residues" evidence="1">
    <location>
        <begin position="436"/>
        <end position="461"/>
    </location>
</feature>
<proteinExistence type="predicted"/>
<dbReference type="Pfam" id="PF21125">
    <property type="entry name" value="MPN_2A_DUB_like"/>
    <property type="match status" value="1"/>
</dbReference>
<dbReference type="GO" id="GO:0008017">
    <property type="term" value="F:microtubule binding"/>
    <property type="evidence" value="ECO:0007669"/>
    <property type="project" value="TreeGrafter"/>
</dbReference>
<dbReference type="PANTHER" id="PTHR31728:SF5">
    <property type="entry name" value="OS07G0540200 PROTEIN"/>
    <property type="match status" value="1"/>
</dbReference>
<dbReference type="InterPro" id="IPR023238">
    <property type="entry name" value="FAM175"/>
</dbReference>
<dbReference type="GO" id="GO:0070536">
    <property type="term" value="P:protein K63-linked deubiquitination"/>
    <property type="evidence" value="ECO:0007669"/>
    <property type="project" value="TreeGrafter"/>
</dbReference>
<dbReference type="GO" id="GO:0005634">
    <property type="term" value="C:nucleus"/>
    <property type="evidence" value="ECO:0007669"/>
    <property type="project" value="TreeGrafter"/>
</dbReference>